<protein>
    <submittedName>
        <fullName evidence="1">Uncharacterized protein</fullName>
    </submittedName>
</protein>
<dbReference type="EMBL" id="JABFAB010000005">
    <property type="protein sequence ID" value="MBA0649034.1"/>
    <property type="molecule type" value="Genomic_DNA"/>
</dbReference>
<organism evidence="1 2">
    <name type="scientific">Gossypium klotzschianum</name>
    <dbReference type="NCBI Taxonomy" id="34286"/>
    <lineage>
        <taxon>Eukaryota</taxon>
        <taxon>Viridiplantae</taxon>
        <taxon>Streptophyta</taxon>
        <taxon>Embryophyta</taxon>
        <taxon>Tracheophyta</taxon>
        <taxon>Spermatophyta</taxon>
        <taxon>Magnoliopsida</taxon>
        <taxon>eudicotyledons</taxon>
        <taxon>Gunneridae</taxon>
        <taxon>Pentapetalae</taxon>
        <taxon>rosids</taxon>
        <taxon>malvids</taxon>
        <taxon>Malvales</taxon>
        <taxon>Malvaceae</taxon>
        <taxon>Malvoideae</taxon>
        <taxon>Gossypium</taxon>
    </lineage>
</organism>
<feature type="non-terminal residue" evidence="1">
    <location>
        <position position="90"/>
    </location>
</feature>
<evidence type="ECO:0000313" key="2">
    <source>
        <dbReference type="Proteomes" id="UP000593573"/>
    </source>
</evidence>
<sequence length="90" mass="10046">ATWIWRNKLVRKGVQKSSSSIASSSRRIGGSKLEVTCPERETVIRDSKEVVLGSKTSLHDNIPTAFAAEEVQKEKEERLEIGAYISDNRS</sequence>
<evidence type="ECO:0000313" key="1">
    <source>
        <dbReference type="EMBL" id="MBA0649034.1"/>
    </source>
</evidence>
<gene>
    <name evidence="1" type="ORF">Goklo_016646</name>
</gene>
<feature type="non-terminal residue" evidence="1">
    <location>
        <position position="1"/>
    </location>
</feature>
<name>A0A7J8UFK8_9ROSI</name>
<dbReference type="Proteomes" id="UP000593573">
    <property type="component" value="Unassembled WGS sequence"/>
</dbReference>
<proteinExistence type="predicted"/>
<dbReference type="AlphaFoldDB" id="A0A7J8UFK8"/>
<keyword evidence="2" id="KW-1185">Reference proteome</keyword>
<comment type="caution">
    <text evidence="1">The sequence shown here is derived from an EMBL/GenBank/DDBJ whole genome shotgun (WGS) entry which is preliminary data.</text>
</comment>
<reference evidence="1 2" key="1">
    <citation type="journal article" date="2019" name="Genome Biol. Evol.">
        <title>Insights into the evolution of the New World diploid cottons (Gossypium, subgenus Houzingenia) based on genome sequencing.</title>
        <authorList>
            <person name="Grover C.E."/>
            <person name="Arick M.A. 2nd"/>
            <person name="Thrash A."/>
            <person name="Conover J.L."/>
            <person name="Sanders W.S."/>
            <person name="Peterson D.G."/>
            <person name="Frelichowski J.E."/>
            <person name="Scheffler J.A."/>
            <person name="Scheffler B.E."/>
            <person name="Wendel J.F."/>
        </authorList>
    </citation>
    <scope>NUCLEOTIDE SEQUENCE [LARGE SCALE GENOMIC DNA]</scope>
    <source>
        <strain evidence="1">57</strain>
        <tissue evidence="1">Leaf</tissue>
    </source>
</reference>
<accession>A0A7J8UFK8</accession>